<evidence type="ECO:0000313" key="1">
    <source>
        <dbReference type="EMBL" id="ACF29579.1"/>
    </source>
</evidence>
<accession>B4RL90</accession>
<name>B4RL90_NEIG2</name>
<gene>
    <name evidence="1" type="ordered locus">NGK_0900</name>
</gene>
<protein>
    <submittedName>
        <fullName evidence="1">Uncharacterized protein</fullName>
    </submittedName>
</protein>
<evidence type="ECO:0000313" key="2">
    <source>
        <dbReference type="Proteomes" id="UP000002564"/>
    </source>
</evidence>
<dbReference type="KEGG" id="ngk:NGK_0900"/>
<dbReference type="Proteomes" id="UP000002564">
    <property type="component" value="Chromosome"/>
</dbReference>
<proteinExistence type="predicted"/>
<sequence>MRLRVFIGDIVSDGIACILGSVCIEMKHHNLKVGMGKSFVGMRG</sequence>
<dbReference type="EMBL" id="CP001050">
    <property type="protein sequence ID" value="ACF29579.1"/>
    <property type="molecule type" value="Genomic_DNA"/>
</dbReference>
<dbReference type="AlphaFoldDB" id="B4RL90"/>
<reference evidence="1 2" key="1">
    <citation type="journal article" date="2008" name="J. Bacteriol.">
        <title>Complete genome sequence of Neisseria gonorrhoeae NCCP11945.</title>
        <authorList>
            <person name="Chung G.T."/>
            <person name="Yoo J.S."/>
            <person name="Oh H.B."/>
            <person name="Lee Y.S."/>
            <person name="Cha S.H."/>
            <person name="Kim S.J."/>
            <person name="Yoo C.K."/>
        </authorList>
    </citation>
    <scope>NUCLEOTIDE SEQUENCE [LARGE SCALE GENOMIC DNA]</scope>
    <source>
        <strain evidence="1 2">NCCP11945</strain>
    </source>
</reference>
<dbReference type="HOGENOM" id="CLU_3219030_0_0_4"/>
<organism evidence="1 2">
    <name type="scientific">Neisseria gonorrhoeae (strain NCCP11945)</name>
    <dbReference type="NCBI Taxonomy" id="521006"/>
    <lineage>
        <taxon>Bacteria</taxon>
        <taxon>Pseudomonadati</taxon>
        <taxon>Pseudomonadota</taxon>
        <taxon>Betaproteobacteria</taxon>
        <taxon>Neisseriales</taxon>
        <taxon>Neisseriaceae</taxon>
        <taxon>Neisseria</taxon>
    </lineage>
</organism>